<dbReference type="PANTHER" id="PTHR30419">
    <property type="entry name" value="HTH-TYPE TRANSCRIPTIONAL REGULATOR YBHD"/>
    <property type="match status" value="1"/>
</dbReference>
<evidence type="ECO:0000256" key="3">
    <source>
        <dbReference type="ARBA" id="ARBA00023125"/>
    </source>
</evidence>
<dbReference type="Gene3D" id="1.10.10.10">
    <property type="entry name" value="Winged helix-like DNA-binding domain superfamily/Winged helix DNA-binding domain"/>
    <property type="match status" value="1"/>
</dbReference>
<keyword evidence="4" id="KW-0804">Transcription</keyword>
<keyword evidence="7" id="KW-1185">Reference proteome</keyword>
<evidence type="ECO:0000256" key="2">
    <source>
        <dbReference type="ARBA" id="ARBA00023015"/>
    </source>
</evidence>
<dbReference type="SUPFAM" id="SSF46785">
    <property type="entry name" value="Winged helix' DNA-binding domain"/>
    <property type="match status" value="1"/>
</dbReference>
<evidence type="ECO:0000259" key="5">
    <source>
        <dbReference type="PROSITE" id="PS50931"/>
    </source>
</evidence>
<dbReference type="InterPro" id="IPR005119">
    <property type="entry name" value="LysR_subst-bd"/>
</dbReference>
<reference evidence="6 7" key="1">
    <citation type="submission" date="2020-08" db="EMBL/GenBank/DDBJ databases">
        <title>Genomic Encyclopedia of Type Strains, Phase IV (KMG-IV): sequencing the most valuable type-strain genomes for metagenomic binning, comparative biology and taxonomic classification.</title>
        <authorList>
            <person name="Goeker M."/>
        </authorList>
    </citation>
    <scope>NUCLEOTIDE SEQUENCE [LARGE SCALE GENOMIC DNA]</scope>
    <source>
        <strain evidence="6 7">DSM 7051</strain>
    </source>
</reference>
<dbReference type="Gene3D" id="3.40.190.290">
    <property type="match status" value="1"/>
</dbReference>
<evidence type="ECO:0000313" key="7">
    <source>
        <dbReference type="Proteomes" id="UP000536262"/>
    </source>
</evidence>
<dbReference type="GO" id="GO:0005829">
    <property type="term" value="C:cytosol"/>
    <property type="evidence" value="ECO:0007669"/>
    <property type="project" value="TreeGrafter"/>
</dbReference>
<dbReference type="GO" id="GO:0003700">
    <property type="term" value="F:DNA-binding transcription factor activity"/>
    <property type="evidence" value="ECO:0007669"/>
    <property type="project" value="InterPro"/>
</dbReference>
<dbReference type="PANTHER" id="PTHR30419:SF8">
    <property type="entry name" value="NITROGEN ASSIMILATION TRANSCRIPTIONAL ACTIVATOR-RELATED"/>
    <property type="match status" value="1"/>
</dbReference>
<dbReference type="Pfam" id="PF03466">
    <property type="entry name" value="LysR_substrate"/>
    <property type="match status" value="1"/>
</dbReference>
<dbReference type="InterPro" id="IPR036390">
    <property type="entry name" value="WH_DNA-bd_sf"/>
</dbReference>
<comment type="similarity">
    <text evidence="1">Belongs to the LysR transcriptional regulatory family.</text>
</comment>
<dbReference type="InterPro" id="IPR000847">
    <property type="entry name" value="LysR_HTH_N"/>
</dbReference>
<dbReference type="AlphaFoldDB" id="A0A7X0KKG5"/>
<dbReference type="GO" id="GO:0003677">
    <property type="term" value="F:DNA binding"/>
    <property type="evidence" value="ECO:0007669"/>
    <property type="project" value="UniProtKB-KW"/>
</dbReference>
<dbReference type="InterPro" id="IPR050950">
    <property type="entry name" value="HTH-type_LysR_regulators"/>
</dbReference>
<keyword evidence="2" id="KW-0805">Transcription regulation</keyword>
<proteinExistence type="inferred from homology"/>
<dbReference type="SUPFAM" id="SSF53850">
    <property type="entry name" value="Periplasmic binding protein-like II"/>
    <property type="match status" value="1"/>
</dbReference>
<protein>
    <submittedName>
        <fullName evidence="6">DNA-binding transcriptional LysR family regulator</fullName>
    </submittedName>
</protein>
<name>A0A7X0KKG5_9HYPH</name>
<keyword evidence="3 6" id="KW-0238">DNA-binding</keyword>
<accession>A0A7X0KKG5</accession>
<dbReference type="InterPro" id="IPR036388">
    <property type="entry name" value="WH-like_DNA-bd_sf"/>
</dbReference>
<dbReference type="FunFam" id="1.10.10.10:FF:000001">
    <property type="entry name" value="LysR family transcriptional regulator"/>
    <property type="match status" value="1"/>
</dbReference>
<organism evidence="6 7">
    <name type="scientific">Aminobacter aganoensis</name>
    <dbReference type="NCBI Taxonomy" id="83264"/>
    <lineage>
        <taxon>Bacteria</taxon>
        <taxon>Pseudomonadati</taxon>
        <taxon>Pseudomonadota</taxon>
        <taxon>Alphaproteobacteria</taxon>
        <taxon>Hyphomicrobiales</taxon>
        <taxon>Phyllobacteriaceae</taxon>
        <taxon>Aminobacter</taxon>
    </lineage>
</organism>
<evidence type="ECO:0000313" key="6">
    <source>
        <dbReference type="EMBL" id="MBB6353998.1"/>
    </source>
</evidence>
<dbReference type="Pfam" id="PF00126">
    <property type="entry name" value="HTH_1"/>
    <property type="match status" value="1"/>
</dbReference>
<evidence type="ECO:0000256" key="4">
    <source>
        <dbReference type="ARBA" id="ARBA00023163"/>
    </source>
</evidence>
<dbReference type="Proteomes" id="UP000536262">
    <property type="component" value="Unassembled WGS sequence"/>
</dbReference>
<dbReference type="CDD" id="cd08440">
    <property type="entry name" value="PBP2_LTTR_like_4"/>
    <property type="match status" value="1"/>
</dbReference>
<evidence type="ECO:0000256" key="1">
    <source>
        <dbReference type="ARBA" id="ARBA00009437"/>
    </source>
</evidence>
<dbReference type="PROSITE" id="PS50931">
    <property type="entry name" value="HTH_LYSR"/>
    <property type="match status" value="1"/>
</dbReference>
<feature type="domain" description="HTH lysR-type" evidence="5">
    <location>
        <begin position="3"/>
        <end position="60"/>
    </location>
</feature>
<sequence>MKITNRQIQAFVTIAWQQSFSQAANVLGVTQPSLSMLIRDLELTLSVSLFDRNTRGVRLSQAGLELLPIAERIMSDLQRLEETSGDLSSLALGECRVACSSVLASGHLPTAIRKFDADFPGIRVVIRDTAEQNLVELVRNDAVDFAIATKVEADPRIYQEMVQTDQMTAYVAPDHPFAAAESVSWRQLGNAPLALLDRNSPLRHIVDRTAGQLGIPLNTRYEVTFGTTALALAEQGLAIAILPANAMRNAQSFRCVPRIMVKPQTHRSIMLVRLANRKPSAAAEKFWDYCQRELC</sequence>
<dbReference type="RefSeq" id="WP_055973636.1">
    <property type="nucleotide sequence ID" value="NZ_BAABEG010000001.1"/>
</dbReference>
<gene>
    <name evidence="6" type="ORF">GGR00_001772</name>
</gene>
<dbReference type="PRINTS" id="PR00039">
    <property type="entry name" value="HTHLYSR"/>
</dbReference>
<dbReference type="EMBL" id="JACHOU010000003">
    <property type="protein sequence ID" value="MBB6353998.1"/>
    <property type="molecule type" value="Genomic_DNA"/>
</dbReference>
<comment type="caution">
    <text evidence="6">The sequence shown here is derived from an EMBL/GenBank/DDBJ whole genome shotgun (WGS) entry which is preliminary data.</text>
</comment>